<evidence type="ECO:0008006" key="6">
    <source>
        <dbReference type="Google" id="ProtNLM"/>
    </source>
</evidence>
<gene>
    <name evidence="2" type="ORF">FHR37_004849</name>
    <name evidence="3" type="ORF">SAMN05421678_12012</name>
</gene>
<dbReference type="OrthoDB" id="3275641at2"/>
<dbReference type="AlphaFoldDB" id="A0A1I3API5"/>
<evidence type="ECO:0000313" key="5">
    <source>
        <dbReference type="Proteomes" id="UP000533017"/>
    </source>
</evidence>
<dbReference type="STRING" id="504797.SAMN05421678_12012"/>
<keyword evidence="1" id="KW-1133">Transmembrane helix</keyword>
<organism evidence="3 4">
    <name type="scientific">Actinopolymorpha cephalotaxi</name>
    <dbReference type="NCBI Taxonomy" id="504797"/>
    <lineage>
        <taxon>Bacteria</taxon>
        <taxon>Bacillati</taxon>
        <taxon>Actinomycetota</taxon>
        <taxon>Actinomycetes</taxon>
        <taxon>Propionibacteriales</taxon>
        <taxon>Actinopolymorphaceae</taxon>
        <taxon>Actinopolymorpha</taxon>
    </lineage>
</organism>
<reference evidence="2 5" key="2">
    <citation type="submission" date="2020-07" db="EMBL/GenBank/DDBJ databases">
        <title>Sequencing the genomes of 1000 actinobacteria strains.</title>
        <authorList>
            <person name="Klenk H.-P."/>
        </authorList>
    </citation>
    <scope>NUCLEOTIDE SEQUENCE [LARGE SCALE GENOMIC DNA]</scope>
    <source>
        <strain evidence="2 5">DSM 45117</strain>
    </source>
</reference>
<evidence type="ECO:0000313" key="2">
    <source>
        <dbReference type="EMBL" id="NYH85998.1"/>
    </source>
</evidence>
<dbReference type="EMBL" id="FOOI01000020">
    <property type="protein sequence ID" value="SFH51977.1"/>
    <property type="molecule type" value="Genomic_DNA"/>
</dbReference>
<reference evidence="3 4" key="1">
    <citation type="submission" date="2016-10" db="EMBL/GenBank/DDBJ databases">
        <authorList>
            <person name="de Groot N.N."/>
        </authorList>
    </citation>
    <scope>NUCLEOTIDE SEQUENCE [LARGE SCALE GENOMIC DNA]</scope>
    <source>
        <strain evidence="3 4">CPCC 202808</strain>
    </source>
</reference>
<dbReference type="Proteomes" id="UP000199052">
    <property type="component" value="Unassembled WGS sequence"/>
</dbReference>
<evidence type="ECO:0000313" key="4">
    <source>
        <dbReference type="Proteomes" id="UP000199052"/>
    </source>
</evidence>
<protein>
    <recommendedName>
        <fullName evidence="6">FtsX-like permease family protein</fullName>
    </recommendedName>
</protein>
<feature type="transmembrane region" description="Helical" evidence="1">
    <location>
        <begin position="978"/>
        <end position="1002"/>
    </location>
</feature>
<feature type="transmembrane region" description="Helical" evidence="1">
    <location>
        <begin position="422"/>
        <end position="441"/>
    </location>
</feature>
<name>A0A1I3API5_9ACTN</name>
<proteinExistence type="predicted"/>
<feature type="transmembrane region" description="Helical" evidence="1">
    <location>
        <begin position="507"/>
        <end position="525"/>
    </location>
</feature>
<feature type="transmembrane region" description="Helical" evidence="1">
    <location>
        <begin position="885"/>
        <end position="907"/>
    </location>
</feature>
<dbReference type="EMBL" id="JACBZA010000001">
    <property type="protein sequence ID" value="NYH85998.1"/>
    <property type="molecule type" value="Genomic_DNA"/>
</dbReference>
<keyword evidence="1" id="KW-0472">Membrane</keyword>
<sequence>MIAVVFAQLATRWGQALTLFVLSMAATLAAVCVPAFAVAIDRAAIRNEVAVADNSDRTVSMPPLSVDSPNPRTDVLESADGLQTYTDARSRLKGFTPVTTAQVHVRGIERGRPNAEPRSLLARDGFCRHVTFKQGRCPVGSREVALPASLVPEAKVHAGDEVTLTPVRRKDQTWEPDGPAAALTVVGVFEADHPTSAYWSLEDPLGRLGPAAIMTNRATTGSLLHRQETLYLDSIMPTGLLTPDSVPAVRSHLDAAERRLVQDDPYGGGLLSTLPSLLDRIEAHGTHARALLPIAAAPLIALCWFVIHLAVGHGVWGRRQEIGAVALRGARWPTRALAMSAESLLPLLAGVPVGLLITGVLVTATVSGEAGRTGLVGVDRAQLIAAGVAAAGTIVAALLALRRELSAPVGALLRQVPSRSRRVVVAAVEVVVVALGVVVVAETRSLGGSSLVGVMVAAPVVVVLAVAMLVSLGVRPLIGMAGRWSLRRGRIGPAVAAFYLARRPGSVQLLVVLALAFGTFGFAVTTTDVAAQGRQATAEQLLGAERVLEVQDVDRTELLRAVRTADPTGRHAMAVVSAPSGDGSQPPVLGVDATRLAKVGRWPEGSGSGDGPSPAKLASLLRPPAPETIFVGDGELTVRLEPDPFTADKTLSATVLLRTARNDQVAVKFGPVSAGQPIYRAQVSECQDKCRLTGVSISTTAVGAQRIGVNLAALRLNGKDVLTRAELADPRRWRTSESGPVTDQLRIIGDEDGLLMTQSSPRSGHDYVLRAVDVPYPLPAITAGTMPGKQLTNIDGEPVDFVAKAKVATLPGVGAKGALIDLTYAERLTAEPGFATTPQVWLAPGTPNQVVDRLRKEGLAIVTDRTVGEVRDSLEKSGAAMALHAYQLAAGVTVLVGLGALALVVAVDRRTWNPGMRALRVQGARERMTTGAALWSYGGIVVTSAVTGAIAAAVAWFATSRRLPLGVDASLLANWPRWPHVAALELLVVGVLVVGAVAGGWWQRRLVEGRLVEGRLVEGRQEAGG</sequence>
<keyword evidence="1" id="KW-0812">Transmembrane</keyword>
<evidence type="ECO:0000256" key="1">
    <source>
        <dbReference type="SAM" id="Phobius"/>
    </source>
</evidence>
<feature type="transmembrane region" description="Helical" evidence="1">
    <location>
        <begin position="934"/>
        <end position="958"/>
    </location>
</feature>
<accession>A0A1I3API5</accession>
<dbReference type="Proteomes" id="UP000533017">
    <property type="component" value="Unassembled WGS sequence"/>
</dbReference>
<feature type="transmembrane region" description="Helical" evidence="1">
    <location>
        <begin position="383"/>
        <end position="401"/>
    </location>
</feature>
<dbReference type="RefSeq" id="WP_092888930.1">
    <property type="nucleotide sequence ID" value="NZ_FOOI01000020.1"/>
</dbReference>
<feature type="transmembrane region" description="Helical" evidence="1">
    <location>
        <begin position="344"/>
        <end position="363"/>
    </location>
</feature>
<evidence type="ECO:0000313" key="3">
    <source>
        <dbReference type="EMBL" id="SFH51977.1"/>
    </source>
</evidence>
<keyword evidence="5" id="KW-1185">Reference proteome</keyword>
<feature type="transmembrane region" description="Helical" evidence="1">
    <location>
        <begin position="453"/>
        <end position="478"/>
    </location>
</feature>
<feature type="transmembrane region" description="Helical" evidence="1">
    <location>
        <begin position="290"/>
        <end position="311"/>
    </location>
</feature>